<dbReference type="EMBL" id="MCGR01000009">
    <property type="protein sequence ID" value="ORY88642.1"/>
    <property type="molecule type" value="Genomic_DNA"/>
</dbReference>
<dbReference type="AlphaFoldDB" id="A0A1Y2FYL5"/>
<evidence type="ECO:0000313" key="2">
    <source>
        <dbReference type="EMBL" id="ORY88642.1"/>
    </source>
</evidence>
<sequence length="115" mass="12500">MFLCIPIVYGCPAKLTQEGHDTRVCPRCHNPRVEKFKRKKRFDLCYIPLIPLGTKHLYFCTVCRWESPVDAQFQPQPVGGAGHGGKVSQGNEGGVVPSGRGYDVGYAGAGAKAHA</sequence>
<protein>
    <recommendedName>
        <fullName evidence="4">Zinc-ribbon 15 domain-containing protein</fullName>
    </recommendedName>
</protein>
<organism evidence="2 3">
    <name type="scientific">Leucosporidium creatinivorum</name>
    <dbReference type="NCBI Taxonomy" id="106004"/>
    <lineage>
        <taxon>Eukaryota</taxon>
        <taxon>Fungi</taxon>
        <taxon>Dikarya</taxon>
        <taxon>Basidiomycota</taxon>
        <taxon>Pucciniomycotina</taxon>
        <taxon>Microbotryomycetes</taxon>
        <taxon>Leucosporidiales</taxon>
        <taxon>Leucosporidium</taxon>
    </lineage>
</organism>
<name>A0A1Y2FYL5_9BASI</name>
<feature type="region of interest" description="Disordered" evidence="1">
    <location>
        <begin position="76"/>
        <end position="99"/>
    </location>
</feature>
<dbReference type="InParanoid" id="A0A1Y2FYL5"/>
<dbReference type="PANTHER" id="PTHR28139:SF1">
    <property type="entry name" value="UPF0768 PROTEIN YBL029C-A"/>
    <property type="match status" value="1"/>
</dbReference>
<feature type="compositionally biased region" description="Gly residues" evidence="1">
    <location>
        <begin position="79"/>
        <end position="93"/>
    </location>
</feature>
<dbReference type="OrthoDB" id="5545479at2759"/>
<reference evidence="2 3" key="1">
    <citation type="submission" date="2016-07" db="EMBL/GenBank/DDBJ databases">
        <title>Pervasive Adenine N6-methylation of Active Genes in Fungi.</title>
        <authorList>
            <consortium name="DOE Joint Genome Institute"/>
            <person name="Mondo S.J."/>
            <person name="Dannebaum R.O."/>
            <person name="Kuo R.C."/>
            <person name="Labutti K."/>
            <person name="Haridas S."/>
            <person name="Kuo A."/>
            <person name="Salamov A."/>
            <person name="Ahrendt S.R."/>
            <person name="Lipzen A."/>
            <person name="Sullivan W."/>
            <person name="Andreopoulos W.B."/>
            <person name="Clum A."/>
            <person name="Lindquist E."/>
            <person name="Daum C."/>
            <person name="Ramamoorthy G.K."/>
            <person name="Gryganskyi A."/>
            <person name="Culley D."/>
            <person name="Magnuson J.K."/>
            <person name="James T.Y."/>
            <person name="O'Malley M.A."/>
            <person name="Stajich J.E."/>
            <person name="Spatafora J.W."/>
            <person name="Visel A."/>
            <person name="Grigoriev I.V."/>
        </authorList>
    </citation>
    <scope>NUCLEOTIDE SEQUENCE [LARGE SCALE GENOMIC DNA]</scope>
    <source>
        <strain evidence="2 3">62-1032</strain>
    </source>
</reference>
<dbReference type="Proteomes" id="UP000193467">
    <property type="component" value="Unassembled WGS sequence"/>
</dbReference>
<dbReference type="PANTHER" id="PTHR28139">
    <property type="entry name" value="UPF0768 PROTEIN YBL029C-A"/>
    <property type="match status" value="1"/>
</dbReference>
<proteinExistence type="predicted"/>
<accession>A0A1Y2FYL5</accession>
<keyword evidence="3" id="KW-1185">Reference proteome</keyword>
<comment type="caution">
    <text evidence="2">The sequence shown here is derived from an EMBL/GenBank/DDBJ whole genome shotgun (WGS) entry which is preliminary data.</text>
</comment>
<gene>
    <name evidence="2" type="ORF">BCR35DRAFT_301425</name>
</gene>
<dbReference type="STRING" id="106004.A0A1Y2FYL5"/>
<evidence type="ECO:0000256" key="1">
    <source>
        <dbReference type="SAM" id="MobiDB-lite"/>
    </source>
</evidence>
<evidence type="ECO:0000313" key="3">
    <source>
        <dbReference type="Proteomes" id="UP000193467"/>
    </source>
</evidence>
<evidence type="ECO:0008006" key="4">
    <source>
        <dbReference type="Google" id="ProtNLM"/>
    </source>
</evidence>